<reference evidence="2 3" key="1">
    <citation type="submission" date="2018-08" db="EMBL/GenBank/DDBJ databases">
        <title>A genome reference for cultivated species of the human gut microbiota.</title>
        <authorList>
            <person name="Zou Y."/>
            <person name="Xue W."/>
            <person name="Luo G."/>
        </authorList>
    </citation>
    <scope>NUCLEOTIDE SEQUENCE [LARGE SCALE GENOMIC DNA]</scope>
    <source>
        <strain evidence="2 3">AF45-14BH</strain>
    </source>
</reference>
<dbReference type="AlphaFoldDB" id="A0A415G641"/>
<evidence type="ECO:0008006" key="4">
    <source>
        <dbReference type="Google" id="ProtNLM"/>
    </source>
</evidence>
<dbReference type="Proteomes" id="UP000283497">
    <property type="component" value="Unassembled WGS sequence"/>
</dbReference>
<feature type="compositionally biased region" description="Basic and acidic residues" evidence="1">
    <location>
        <begin position="256"/>
        <end position="273"/>
    </location>
</feature>
<name>A0A415G641_9FIRM</name>
<proteinExistence type="predicted"/>
<sequence>MSNRRMFSNDIVDTDYFLDMPISARALYFHLGMYTDDEGFVKNPRRLTLSVGCSNDDLRILADKGYIIPFPSGVVVITDFFTHNTIRKDRKKETLFKTERMCLQLNNGRYELVNTGKEIACQPSGNQIATIPQPNDNQVETICQPNDCISKDNISKDNITKVKSNIYVANFECIWKIYPRKQDKALAYKAYNARLNDGYSEDELLTATKAYATECKKKDTPREYIKLAKTFFGPNTPFIDYLKAGEENAESNPDPGAERQRQIDEYNRRYGGV</sequence>
<evidence type="ECO:0000256" key="1">
    <source>
        <dbReference type="SAM" id="MobiDB-lite"/>
    </source>
</evidence>
<evidence type="ECO:0000313" key="2">
    <source>
        <dbReference type="EMBL" id="RHK38139.1"/>
    </source>
</evidence>
<organism evidence="2 3">
    <name type="scientific">Anaerobutyricum hallii</name>
    <dbReference type="NCBI Taxonomy" id="39488"/>
    <lineage>
        <taxon>Bacteria</taxon>
        <taxon>Bacillati</taxon>
        <taxon>Bacillota</taxon>
        <taxon>Clostridia</taxon>
        <taxon>Lachnospirales</taxon>
        <taxon>Lachnospiraceae</taxon>
        <taxon>Anaerobutyricum</taxon>
    </lineage>
</organism>
<protein>
    <recommendedName>
        <fullName evidence="4">Replisome organizer</fullName>
    </recommendedName>
</protein>
<comment type="caution">
    <text evidence="2">The sequence shown here is derived from an EMBL/GenBank/DDBJ whole genome shotgun (WGS) entry which is preliminary data.</text>
</comment>
<gene>
    <name evidence="2" type="ORF">DW068_10140</name>
</gene>
<dbReference type="EMBL" id="QRNJ01000038">
    <property type="protein sequence ID" value="RHK38139.1"/>
    <property type="molecule type" value="Genomic_DNA"/>
</dbReference>
<evidence type="ECO:0000313" key="3">
    <source>
        <dbReference type="Proteomes" id="UP000283497"/>
    </source>
</evidence>
<feature type="region of interest" description="Disordered" evidence="1">
    <location>
        <begin position="246"/>
        <end position="273"/>
    </location>
</feature>
<accession>A0A415G641</accession>
<dbReference type="RefSeq" id="WP_118314744.1">
    <property type="nucleotide sequence ID" value="NZ_JBGKNB010000003.1"/>
</dbReference>